<evidence type="ECO:0000313" key="3">
    <source>
        <dbReference type="Proteomes" id="UP001303899"/>
    </source>
</evidence>
<dbReference type="InterPro" id="IPR027417">
    <property type="entry name" value="P-loop_NTPase"/>
</dbReference>
<feature type="domain" description="Endonuclease GajA/Old nuclease/RecF-like AAA" evidence="1">
    <location>
        <begin position="60"/>
        <end position="476"/>
    </location>
</feature>
<dbReference type="InterPro" id="IPR041685">
    <property type="entry name" value="AAA_GajA/Old/RecF-like"/>
</dbReference>
<dbReference type="Gene3D" id="3.40.50.300">
    <property type="entry name" value="P-loop containing nucleotide triphosphate hydrolases"/>
    <property type="match status" value="1"/>
</dbReference>
<dbReference type="PANTHER" id="PTHR32182:SF23">
    <property type="entry name" value="ATP BINDING PROTEIN"/>
    <property type="match status" value="1"/>
</dbReference>
<protein>
    <submittedName>
        <fullName evidence="2">AAA family ATPase</fullName>
    </submittedName>
</protein>
<organism evidence="2 3">
    <name type="scientific">Arcicella gelida</name>
    <dbReference type="NCBI Taxonomy" id="2984195"/>
    <lineage>
        <taxon>Bacteria</taxon>
        <taxon>Pseudomonadati</taxon>
        <taxon>Bacteroidota</taxon>
        <taxon>Cytophagia</taxon>
        <taxon>Cytophagales</taxon>
        <taxon>Flectobacillaceae</taxon>
        <taxon>Arcicella</taxon>
    </lineage>
</organism>
<dbReference type="SUPFAM" id="SSF52540">
    <property type="entry name" value="P-loop containing nucleoside triphosphate hydrolases"/>
    <property type="match status" value="1"/>
</dbReference>
<accession>A0ABU5SAR7</accession>
<sequence>MKKKLVAIWVENYMQIQKQGFNFGSNNTFNFSFNEEKRSLTITTEKVENYFDLFKNDSFITNITGIVGINGSGKTSLLKLLNNLSAGKYSSHQPSVVLIFEENTSYNFYIPSKKVTLSLDFINVIWGGIKYENPFKYFDLIFYSSTLSSQNDKYLDNEDKPNMLNRSASYQFMQSLNIHKLENYIRSHKKQYNENRIISYKVFNPLKLYEKDKLERQIKFLNWANILTKNNLYSIIGDITIPSQITIWFEEDEQSLDMILNSITDNKNDLIKSYSDCIQKNHKILDLKKRLLDRIFFYLDMVSYNHPKAKERKSLLDFFNAYLNNTDRGDFSTFDGKKERLKSLITPIQITQNKTSDQQTINITINYNAWAFLSFLFDIFRYIPLELNYSLNPKSTGEEAFITQFSEFYTAITHLIKSPNKSNVIISIDEGESYFHPEWQRKYIHHLYTFFDLISKELRLNKSFQLIITSHSPFIVSDIPHYNIIKLNKDEKGNCEVVQSKKATLGGNIFELFEDDFYVNEFISAFAFEKIKQAILFLQGKESSFTIEDVKAFIPNIGESLIRNQLEKMLERYENNSRDFETVELG</sequence>
<comment type="caution">
    <text evidence="2">The sequence shown here is derived from an EMBL/GenBank/DDBJ whole genome shotgun (WGS) entry which is preliminary data.</text>
</comment>
<gene>
    <name evidence="2" type="ORF">VB776_21650</name>
</gene>
<proteinExistence type="predicted"/>
<keyword evidence="3" id="KW-1185">Reference proteome</keyword>
<dbReference type="RefSeq" id="WP_323698962.1">
    <property type="nucleotide sequence ID" value="NZ_JAYGIL010000038.1"/>
</dbReference>
<evidence type="ECO:0000313" key="2">
    <source>
        <dbReference type="EMBL" id="MEA5405560.1"/>
    </source>
</evidence>
<dbReference type="Proteomes" id="UP001303899">
    <property type="component" value="Unassembled WGS sequence"/>
</dbReference>
<reference evidence="2 3" key="1">
    <citation type="submission" date="2023-12" db="EMBL/GenBank/DDBJ databases">
        <title>Novel species of the genus Arcicella isolated from rivers.</title>
        <authorList>
            <person name="Lu H."/>
        </authorList>
    </citation>
    <scope>NUCLEOTIDE SEQUENCE [LARGE SCALE GENOMIC DNA]</scope>
    <source>
        <strain evidence="2 3">DC2W</strain>
    </source>
</reference>
<evidence type="ECO:0000259" key="1">
    <source>
        <dbReference type="Pfam" id="PF13175"/>
    </source>
</evidence>
<dbReference type="EMBL" id="JAYGIL010000038">
    <property type="protein sequence ID" value="MEA5405560.1"/>
    <property type="molecule type" value="Genomic_DNA"/>
</dbReference>
<name>A0ABU5SAR7_9BACT</name>
<dbReference type="PANTHER" id="PTHR32182">
    <property type="entry name" value="DNA REPLICATION AND REPAIR PROTEIN RECF"/>
    <property type="match status" value="1"/>
</dbReference>
<dbReference type="Pfam" id="PF13175">
    <property type="entry name" value="AAA_15"/>
    <property type="match status" value="1"/>
</dbReference>